<accession>A0A1G5SIV1</accession>
<evidence type="ECO:0000313" key="3">
    <source>
        <dbReference type="Proteomes" id="UP000198729"/>
    </source>
</evidence>
<keyword evidence="1" id="KW-0472">Membrane</keyword>
<dbReference type="AlphaFoldDB" id="A0A1G5SIV1"/>
<keyword evidence="1" id="KW-0812">Transmembrane</keyword>
<dbReference type="Pfam" id="PF14015">
    <property type="entry name" value="DUF4231"/>
    <property type="match status" value="1"/>
</dbReference>
<evidence type="ECO:0008006" key="4">
    <source>
        <dbReference type="Google" id="ProtNLM"/>
    </source>
</evidence>
<protein>
    <recommendedName>
        <fullName evidence="4">DUF4231 domain-containing protein</fullName>
    </recommendedName>
</protein>
<feature type="transmembrane region" description="Helical" evidence="1">
    <location>
        <begin position="74"/>
        <end position="96"/>
    </location>
</feature>
<dbReference type="InterPro" id="IPR025325">
    <property type="entry name" value="DUF4231"/>
</dbReference>
<evidence type="ECO:0000256" key="1">
    <source>
        <dbReference type="SAM" id="Phobius"/>
    </source>
</evidence>
<keyword evidence="1" id="KW-1133">Transmembrane helix</keyword>
<organism evidence="2 3">
    <name type="scientific">Nitrosomonas mobilis</name>
    <dbReference type="NCBI Taxonomy" id="51642"/>
    <lineage>
        <taxon>Bacteria</taxon>
        <taxon>Pseudomonadati</taxon>
        <taxon>Pseudomonadota</taxon>
        <taxon>Betaproteobacteria</taxon>
        <taxon>Nitrosomonadales</taxon>
        <taxon>Nitrosomonadaceae</taxon>
        <taxon>Nitrosomonas</taxon>
    </lineage>
</organism>
<feature type="transmembrane region" description="Helical" evidence="1">
    <location>
        <begin position="50"/>
        <end position="68"/>
    </location>
</feature>
<dbReference type="OrthoDB" id="9791874at2"/>
<dbReference type="RefSeq" id="WP_090288047.1">
    <property type="nucleotide sequence ID" value="NZ_FMWO01000091.1"/>
</dbReference>
<keyword evidence="3" id="KW-1185">Reference proteome</keyword>
<dbReference type="EMBL" id="FMWO01000091">
    <property type="protein sequence ID" value="SCZ86800.1"/>
    <property type="molecule type" value="Genomic_DNA"/>
</dbReference>
<dbReference type="Proteomes" id="UP000198729">
    <property type="component" value="Unassembled WGS sequence"/>
</dbReference>
<proteinExistence type="predicted"/>
<evidence type="ECO:0000313" key="2">
    <source>
        <dbReference type="EMBL" id="SCZ86800.1"/>
    </source>
</evidence>
<sequence>MTADKDKHWSHQKLRSYSSMTPEEYIDERLNQFREWYDKKVVIAKRNYQWMRAITVVGGAIVPVLVNLPLDDHAIRYLTTIVSLIVVILISLESVFHFREQWKNYRSTEQLLAKEYFNFVTGEGPYRNQDEKEAFLNFVDRVENAVASENASTLNVMTTLSEKKVEAAVEPGKKG</sequence>
<reference evidence="2 3" key="1">
    <citation type="submission" date="2016-10" db="EMBL/GenBank/DDBJ databases">
        <authorList>
            <person name="de Groot N.N."/>
        </authorList>
    </citation>
    <scope>NUCLEOTIDE SEQUENCE [LARGE SCALE GENOMIC DNA]</scope>
    <source>
        <strain evidence="2">1</strain>
    </source>
</reference>
<name>A0A1G5SIV1_9PROT</name>
<gene>
    <name evidence="2" type="ORF">NSMM_80018</name>
</gene>
<dbReference type="STRING" id="51642.NSMM_80018"/>
<dbReference type="NCBIfam" id="NF033634">
    <property type="entry name" value="SLATT_1"/>
    <property type="match status" value="1"/>
</dbReference>